<dbReference type="Proteomes" id="UP001164803">
    <property type="component" value="Chromosome"/>
</dbReference>
<evidence type="ECO:0000313" key="1">
    <source>
        <dbReference type="EMBL" id="WAH38841.1"/>
    </source>
</evidence>
<dbReference type="InterPro" id="IPR009303">
    <property type="entry name" value="DUF960"/>
</dbReference>
<dbReference type="RefSeq" id="WP_268046436.1">
    <property type="nucleotide sequence ID" value="NZ_CP104064.1"/>
</dbReference>
<gene>
    <name evidence="1" type="ORF">NZD86_10355</name>
</gene>
<dbReference type="EMBL" id="CP104064">
    <property type="protein sequence ID" value="WAH38841.1"/>
    <property type="molecule type" value="Genomic_DNA"/>
</dbReference>
<evidence type="ECO:0000313" key="2">
    <source>
        <dbReference type="Proteomes" id="UP001164803"/>
    </source>
</evidence>
<dbReference type="Gene3D" id="3.10.450.150">
    <property type="entry name" value="enterococcus faecalis protein"/>
    <property type="match status" value="1"/>
</dbReference>
<sequence length="109" mass="12471">MAEPKGLGKKYATRTIAEELEWPLQKTLWDLIASLAQNPKVSGLDYLQIFDLQSVTSTPGFNQRITHRQEQPPYQANYQINVNKSIDAKIYVHVDIDTDAATMMFANEW</sequence>
<proteinExistence type="predicted"/>
<organism evidence="1 2">
    <name type="scientific">Alicyclobacillus dauci</name>
    <dbReference type="NCBI Taxonomy" id="1475485"/>
    <lineage>
        <taxon>Bacteria</taxon>
        <taxon>Bacillati</taxon>
        <taxon>Bacillota</taxon>
        <taxon>Bacilli</taxon>
        <taxon>Bacillales</taxon>
        <taxon>Alicyclobacillaceae</taxon>
        <taxon>Alicyclobacillus</taxon>
    </lineage>
</organism>
<protein>
    <submittedName>
        <fullName evidence="1">DUF960 domain-containing protein</fullName>
    </submittedName>
</protein>
<dbReference type="Pfam" id="PF06124">
    <property type="entry name" value="DUF960"/>
    <property type="match status" value="1"/>
</dbReference>
<accession>A0ABY6Z9A7</accession>
<keyword evidence="2" id="KW-1185">Reference proteome</keyword>
<reference evidence="1" key="1">
    <citation type="submission" date="2022-08" db="EMBL/GenBank/DDBJ databases">
        <title>Alicyclobacillus dauci DSM2870, complete genome.</title>
        <authorList>
            <person name="Wang Q."/>
            <person name="Cai R."/>
            <person name="Wang Z."/>
        </authorList>
    </citation>
    <scope>NUCLEOTIDE SEQUENCE</scope>
    <source>
        <strain evidence="1">DSM 28700</strain>
    </source>
</reference>
<name>A0ABY6Z9A7_9BACL</name>